<dbReference type="GO" id="GO:0006508">
    <property type="term" value="P:proteolysis"/>
    <property type="evidence" value="ECO:0007669"/>
    <property type="project" value="UniProtKB-KW"/>
</dbReference>
<protein>
    <submittedName>
        <fullName evidence="3">Metalloprotease</fullName>
    </submittedName>
</protein>
<evidence type="ECO:0000256" key="1">
    <source>
        <dbReference type="SAM" id="MobiDB-lite"/>
    </source>
</evidence>
<name>A0A0K0VLG3_KLEPN</name>
<dbReference type="Pfam" id="PF10263">
    <property type="entry name" value="SprT-like"/>
    <property type="match status" value="1"/>
</dbReference>
<dbReference type="InterPro" id="IPR006640">
    <property type="entry name" value="SprT-like_domain"/>
</dbReference>
<dbReference type="RefSeq" id="WP_021536818.1">
    <property type="nucleotide sequence ID" value="NZ_CABFWU010000004.1"/>
</dbReference>
<dbReference type="GO" id="GO:0008237">
    <property type="term" value="F:metallopeptidase activity"/>
    <property type="evidence" value="ECO:0007669"/>
    <property type="project" value="UniProtKB-KW"/>
</dbReference>
<keyword evidence="3" id="KW-0614">Plasmid</keyword>
<dbReference type="AlphaFoldDB" id="A0A0K0VLG3"/>
<organism evidence="3">
    <name type="scientific">Klebsiella pneumoniae</name>
    <dbReference type="NCBI Taxonomy" id="573"/>
    <lineage>
        <taxon>Bacteria</taxon>
        <taxon>Pseudomonadati</taxon>
        <taxon>Pseudomonadota</taxon>
        <taxon>Gammaproteobacteria</taxon>
        <taxon>Enterobacterales</taxon>
        <taxon>Enterobacteriaceae</taxon>
        <taxon>Klebsiella/Raoultella group</taxon>
        <taxon>Klebsiella</taxon>
        <taxon>Klebsiella pneumoniae complex</taxon>
    </lineage>
</organism>
<reference evidence="3" key="1">
    <citation type="submission" date="2015-07" db="EMBL/GenBank/DDBJ databases">
        <title>Complete sequence of a blaKPC-2-harbouring IncN2-type plasmid from Klebsiella pneumoniae in Korea.</title>
        <authorList>
            <person name="Kim S.Y."/>
        </authorList>
    </citation>
    <scope>NUCLEOTIDE SEQUENCE</scope>
    <source>
        <strain evidence="3">KPC-DK05</strain>
        <plasmid evidence="3">pKPC-DK05</plasmid>
    </source>
</reference>
<keyword evidence="3" id="KW-0378">Hydrolase</keyword>
<dbReference type="EMBL" id="KR091915">
    <property type="protein sequence ID" value="AKS10482.1"/>
    <property type="molecule type" value="Genomic_DNA"/>
</dbReference>
<geneLocation type="plasmid" evidence="3">
    <name>pKPC-DK05</name>
</geneLocation>
<evidence type="ECO:0000313" key="3">
    <source>
        <dbReference type="EMBL" id="AKS10482.1"/>
    </source>
</evidence>
<accession>A0A0K0VLG3</accession>
<proteinExistence type="predicted"/>
<keyword evidence="3" id="KW-0482">Metalloprotease</keyword>
<evidence type="ECO:0000259" key="2">
    <source>
        <dbReference type="Pfam" id="PF10263"/>
    </source>
</evidence>
<sequence>MIIPTQETYDELQRAYEFFNQRLFESALPPCLITLQREKRTYGYFSNGRFVGRSTGQIVDEIAMNPVYFSIRTIRDTLSTLVHEMVHQLQQHTGKPGRRGYHNKEWAAMMERIGLIPSDTGQPGGKRVGESMSHYIEDGGAFDTACKELLTTEFKLSWLDRFPPHKPTPPTPTGADGKGYVDDEDYEDEGYGDDGELDDEITQALSLVNPPPDTPVNKSNRTKYTCPKCHTNVWGKPGLILYCGGEHCGKAEYQPT</sequence>
<gene>
    <name evidence="3" type="primary">mpr</name>
</gene>
<keyword evidence="3" id="KW-0645">Protease</keyword>
<feature type="domain" description="SprT-like" evidence="2">
    <location>
        <begin position="13"/>
        <end position="114"/>
    </location>
</feature>
<feature type="region of interest" description="Disordered" evidence="1">
    <location>
        <begin position="161"/>
        <end position="185"/>
    </location>
</feature>
<dbReference type="GO" id="GO:0006950">
    <property type="term" value="P:response to stress"/>
    <property type="evidence" value="ECO:0007669"/>
    <property type="project" value="UniProtKB-ARBA"/>
</dbReference>